<reference evidence="3" key="5">
    <citation type="submission" date="2018-04" db="UniProtKB">
        <authorList>
            <consortium name="EnsemblFungi"/>
        </authorList>
    </citation>
    <scope>IDENTIFICATION</scope>
    <source>
        <strain evidence="3">R3-111a-1</strain>
    </source>
</reference>
<evidence type="ECO:0000313" key="4">
    <source>
        <dbReference type="Proteomes" id="UP000006039"/>
    </source>
</evidence>
<dbReference type="EMBL" id="GL385395">
    <property type="protein sequence ID" value="EJT81190.1"/>
    <property type="molecule type" value="Genomic_DNA"/>
</dbReference>
<feature type="compositionally biased region" description="Low complexity" evidence="1">
    <location>
        <begin position="18"/>
        <end position="31"/>
    </location>
</feature>
<feature type="compositionally biased region" description="Basic and acidic residues" evidence="1">
    <location>
        <begin position="1"/>
        <end position="14"/>
    </location>
</feature>
<accession>J3NIU0</accession>
<reference evidence="3" key="4">
    <citation type="journal article" date="2015" name="G3 (Bethesda)">
        <title>Genome sequences of three phytopathogenic species of the Magnaporthaceae family of fungi.</title>
        <authorList>
            <person name="Okagaki L.H."/>
            <person name="Nunes C.C."/>
            <person name="Sailsbery J."/>
            <person name="Clay B."/>
            <person name="Brown D."/>
            <person name="John T."/>
            <person name="Oh Y."/>
            <person name="Young N."/>
            <person name="Fitzgerald M."/>
            <person name="Haas B.J."/>
            <person name="Zeng Q."/>
            <person name="Young S."/>
            <person name="Adiconis X."/>
            <person name="Fan L."/>
            <person name="Levin J.Z."/>
            <person name="Mitchell T.K."/>
            <person name="Okubara P.A."/>
            <person name="Farman M.L."/>
            <person name="Kohn L.M."/>
            <person name="Birren B."/>
            <person name="Ma L.-J."/>
            <person name="Dean R.A."/>
        </authorList>
    </citation>
    <scope>NUCLEOTIDE SEQUENCE</scope>
    <source>
        <strain evidence="3">R3-111a-1</strain>
    </source>
</reference>
<organism evidence="2">
    <name type="scientific">Gaeumannomyces tritici (strain R3-111a-1)</name>
    <name type="common">Wheat and barley take-all root rot fungus</name>
    <name type="synonym">Gaeumannomyces graminis var. tritici</name>
    <dbReference type="NCBI Taxonomy" id="644352"/>
    <lineage>
        <taxon>Eukaryota</taxon>
        <taxon>Fungi</taxon>
        <taxon>Dikarya</taxon>
        <taxon>Ascomycota</taxon>
        <taxon>Pezizomycotina</taxon>
        <taxon>Sordariomycetes</taxon>
        <taxon>Sordariomycetidae</taxon>
        <taxon>Magnaporthales</taxon>
        <taxon>Magnaporthaceae</taxon>
        <taxon>Gaeumannomyces</taxon>
    </lineage>
</organism>
<keyword evidence="4" id="KW-1185">Reference proteome</keyword>
<reference evidence="2" key="2">
    <citation type="submission" date="2010-07" db="EMBL/GenBank/DDBJ databases">
        <authorList>
            <consortium name="The Broad Institute Genome Sequencing Platform"/>
            <consortium name="Broad Institute Genome Sequencing Center for Infectious Disease"/>
            <person name="Ma L.-J."/>
            <person name="Dead R."/>
            <person name="Young S."/>
            <person name="Zeng Q."/>
            <person name="Koehrsen M."/>
            <person name="Alvarado L."/>
            <person name="Berlin A."/>
            <person name="Chapman S.B."/>
            <person name="Chen Z."/>
            <person name="Freedman E."/>
            <person name="Gellesch M."/>
            <person name="Goldberg J."/>
            <person name="Griggs A."/>
            <person name="Gujja S."/>
            <person name="Heilman E.R."/>
            <person name="Heiman D."/>
            <person name="Hepburn T."/>
            <person name="Howarth C."/>
            <person name="Jen D."/>
            <person name="Larson L."/>
            <person name="Mehta T."/>
            <person name="Neiman D."/>
            <person name="Pearson M."/>
            <person name="Roberts A."/>
            <person name="Saif S."/>
            <person name="Shea T."/>
            <person name="Shenoy N."/>
            <person name="Sisk P."/>
            <person name="Stolte C."/>
            <person name="Sykes S."/>
            <person name="Walk T."/>
            <person name="White J."/>
            <person name="Yandava C."/>
            <person name="Haas B."/>
            <person name="Nusbaum C."/>
            <person name="Birren B."/>
        </authorList>
    </citation>
    <scope>NUCLEOTIDE SEQUENCE</scope>
    <source>
        <strain evidence="2">R3-111a-1</strain>
    </source>
</reference>
<feature type="region of interest" description="Disordered" evidence="1">
    <location>
        <begin position="80"/>
        <end position="123"/>
    </location>
</feature>
<name>J3NIU0_GAET3</name>
<dbReference type="GeneID" id="20341632"/>
<proteinExistence type="predicted"/>
<dbReference type="RefSeq" id="XP_009217199.1">
    <property type="nucleotide sequence ID" value="XM_009218935.1"/>
</dbReference>
<gene>
    <name evidence="3" type="primary">20341632</name>
    <name evidence="2" type="ORF">GGTG_01174</name>
</gene>
<dbReference type="VEuPathDB" id="FungiDB:GGTG_01174"/>
<dbReference type="HOGENOM" id="CLU_1948938_0_0_1"/>
<feature type="compositionally biased region" description="Low complexity" evidence="1">
    <location>
        <begin position="90"/>
        <end position="101"/>
    </location>
</feature>
<evidence type="ECO:0000313" key="3">
    <source>
        <dbReference type="EnsemblFungi" id="EJT81190"/>
    </source>
</evidence>
<dbReference type="EnsemblFungi" id="EJT81190">
    <property type="protein sequence ID" value="EJT81190"/>
    <property type="gene ID" value="GGTG_01174"/>
</dbReference>
<evidence type="ECO:0000256" key="1">
    <source>
        <dbReference type="SAM" id="MobiDB-lite"/>
    </source>
</evidence>
<reference evidence="2" key="3">
    <citation type="submission" date="2010-09" db="EMBL/GenBank/DDBJ databases">
        <title>Annotation of Gaeumannomyces graminis var. tritici R3-111a-1.</title>
        <authorList>
            <consortium name="The Broad Institute Genome Sequencing Platform"/>
            <person name="Ma L.-J."/>
            <person name="Dead R."/>
            <person name="Young S.K."/>
            <person name="Zeng Q."/>
            <person name="Gargeya S."/>
            <person name="Fitzgerald M."/>
            <person name="Haas B."/>
            <person name="Abouelleil A."/>
            <person name="Alvarado L."/>
            <person name="Arachchi H.M."/>
            <person name="Berlin A."/>
            <person name="Brown A."/>
            <person name="Chapman S.B."/>
            <person name="Chen Z."/>
            <person name="Dunbar C."/>
            <person name="Freedman E."/>
            <person name="Gearin G."/>
            <person name="Gellesch M."/>
            <person name="Goldberg J."/>
            <person name="Griggs A."/>
            <person name="Gujja S."/>
            <person name="Heiman D."/>
            <person name="Howarth C."/>
            <person name="Larson L."/>
            <person name="Lui A."/>
            <person name="MacDonald P.J.P."/>
            <person name="Mehta T."/>
            <person name="Montmayeur A."/>
            <person name="Murphy C."/>
            <person name="Neiman D."/>
            <person name="Pearson M."/>
            <person name="Priest M."/>
            <person name="Roberts A."/>
            <person name="Saif S."/>
            <person name="Shea T."/>
            <person name="Shenoy N."/>
            <person name="Sisk P."/>
            <person name="Stolte C."/>
            <person name="Sykes S."/>
            <person name="Yandava C."/>
            <person name="Wortman J."/>
            <person name="Nusbaum C."/>
            <person name="Birren B."/>
        </authorList>
    </citation>
    <scope>NUCLEOTIDE SEQUENCE</scope>
    <source>
        <strain evidence="2">R3-111a-1</strain>
    </source>
</reference>
<feature type="region of interest" description="Disordered" evidence="1">
    <location>
        <begin position="1"/>
        <end position="35"/>
    </location>
</feature>
<reference evidence="4" key="1">
    <citation type="submission" date="2010-07" db="EMBL/GenBank/DDBJ databases">
        <title>The genome sequence of Gaeumannomyces graminis var. tritici strain R3-111a-1.</title>
        <authorList>
            <consortium name="The Broad Institute Genome Sequencing Platform"/>
            <person name="Ma L.-J."/>
            <person name="Dead R."/>
            <person name="Young S."/>
            <person name="Zeng Q."/>
            <person name="Koehrsen M."/>
            <person name="Alvarado L."/>
            <person name="Berlin A."/>
            <person name="Chapman S.B."/>
            <person name="Chen Z."/>
            <person name="Freedman E."/>
            <person name="Gellesch M."/>
            <person name="Goldberg J."/>
            <person name="Griggs A."/>
            <person name="Gujja S."/>
            <person name="Heilman E.R."/>
            <person name="Heiman D."/>
            <person name="Hepburn T."/>
            <person name="Howarth C."/>
            <person name="Jen D."/>
            <person name="Larson L."/>
            <person name="Mehta T."/>
            <person name="Neiman D."/>
            <person name="Pearson M."/>
            <person name="Roberts A."/>
            <person name="Saif S."/>
            <person name="Shea T."/>
            <person name="Shenoy N."/>
            <person name="Sisk P."/>
            <person name="Stolte C."/>
            <person name="Sykes S."/>
            <person name="Walk T."/>
            <person name="White J."/>
            <person name="Yandava C."/>
            <person name="Haas B."/>
            <person name="Nusbaum C."/>
            <person name="Birren B."/>
        </authorList>
    </citation>
    <scope>NUCLEOTIDE SEQUENCE [LARGE SCALE GENOMIC DNA]</scope>
    <source>
        <strain evidence="4">R3-111a-1</strain>
    </source>
</reference>
<protein>
    <submittedName>
        <fullName evidence="2 3">Uncharacterized protein</fullName>
    </submittedName>
</protein>
<dbReference type="AlphaFoldDB" id="J3NIU0"/>
<sequence length="129" mass="14060">MSRLEPLDSDRRAQDWFADPAAAAGPASSRSGSERIRCLGSTSYGSGQYRWGTHFELHIERRATYLSSLGIRGRLWPRLNNPHRRQQERAASLADTDSASTRNGGLRPGRQAGDGGQRQGAGMSICCAT</sequence>
<dbReference type="Proteomes" id="UP000006039">
    <property type="component" value="Unassembled WGS sequence"/>
</dbReference>
<evidence type="ECO:0000313" key="2">
    <source>
        <dbReference type="EMBL" id="EJT81190.1"/>
    </source>
</evidence>